<dbReference type="EMBL" id="CALTRL010001460">
    <property type="protein sequence ID" value="CAH7672579.1"/>
    <property type="molecule type" value="Genomic_DNA"/>
</dbReference>
<comment type="caution">
    <text evidence="2">The sequence shown here is derived from an EMBL/GenBank/DDBJ whole genome shotgun (WGS) entry which is preliminary data.</text>
</comment>
<evidence type="ECO:0000256" key="1">
    <source>
        <dbReference type="SAM" id="MobiDB-lite"/>
    </source>
</evidence>
<feature type="compositionally biased region" description="Polar residues" evidence="1">
    <location>
        <begin position="122"/>
        <end position="132"/>
    </location>
</feature>
<proteinExistence type="predicted"/>
<reference evidence="2" key="1">
    <citation type="submission" date="2022-06" db="EMBL/GenBank/DDBJ databases">
        <authorList>
            <consortium name="SYNGENTA / RWTH Aachen University"/>
        </authorList>
    </citation>
    <scope>NUCLEOTIDE SEQUENCE</scope>
</reference>
<name>A0AAV0AU49_PHAPC</name>
<sequence length="159" mass="17376">MALELAKNNQVNEDIASKFFEHFLFISEAMTFGNLHNEQSSLWNSKDVFYYNAISWGNGNLQQLAVRSLVGGQGLGVSHQTGWTGLVAWMIFQSGSTARLPRTPKRPRSSADHYFAESAPLTTAESVSSTDNGGHYGTVNSGFEGFQPPSVSELSPDEL</sequence>
<evidence type="ECO:0000313" key="2">
    <source>
        <dbReference type="EMBL" id="CAH7672579.1"/>
    </source>
</evidence>
<feature type="region of interest" description="Disordered" evidence="1">
    <location>
        <begin position="122"/>
        <end position="159"/>
    </location>
</feature>
<protein>
    <submittedName>
        <fullName evidence="2">Uncharacterized protein</fullName>
    </submittedName>
</protein>
<accession>A0AAV0AU49</accession>
<organism evidence="2 3">
    <name type="scientific">Phakopsora pachyrhizi</name>
    <name type="common">Asian soybean rust disease fungus</name>
    <dbReference type="NCBI Taxonomy" id="170000"/>
    <lineage>
        <taxon>Eukaryota</taxon>
        <taxon>Fungi</taxon>
        <taxon>Dikarya</taxon>
        <taxon>Basidiomycota</taxon>
        <taxon>Pucciniomycotina</taxon>
        <taxon>Pucciniomycetes</taxon>
        <taxon>Pucciniales</taxon>
        <taxon>Phakopsoraceae</taxon>
        <taxon>Phakopsora</taxon>
    </lineage>
</organism>
<evidence type="ECO:0000313" key="3">
    <source>
        <dbReference type="Proteomes" id="UP001153365"/>
    </source>
</evidence>
<gene>
    <name evidence="2" type="ORF">PPACK8108_LOCUS7395</name>
</gene>
<keyword evidence="3" id="KW-1185">Reference proteome</keyword>
<dbReference type="Proteomes" id="UP001153365">
    <property type="component" value="Unassembled WGS sequence"/>
</dbReference>
<dbReference type="AlphaFoldDB" id="A0AAV0AU49"/>